<dbReference type="PANTHER" id="PTHR11733">
    <property type="entry name" value="ZINC METALLOPROTEASE FAMILY M13 NEPRILYSIN-RELATED"/>
    <property type="match status" value="1"/>
</dbReference>
<dbReference type="Gene3D" id="3.40.390.10">
    <property type="entry name" value="Collagenase (Catalytic Domain)"/>
    <property type="match status" value="1"/>
</dbReference>
<keyword evidence="4" id="KW-0479">Metal-binding</keyword>
<evidence type="ECO:0000256" key="4">
    <source>
        <dbReference type="ARBA" id="ARBA00022723"/>
    </source>
</evidence>
<feature type="domain" description="Peptidase M13 C-terminal" evidence="8">
    <location>
        <begin position="528"/>
        <end position="728"/>
    </location>
</feature>
<keyword evidence="11" id="KW-1185">Reference proteome</keyword>
<dbReference type="EMBL" id="JAIQDJ010000001">
    <property type="protein sequence ID" value="MBZ4185509.1"/>
    <property type="molecule type" value="Genomic_DNA"/>
</dbReference>
<keyword evidence="5" id="KW-0378">Hydrolase</keyword>
<dbReference type="InterPro" id="IPR008753">
    <property type="entry name" value="Peptidase_M13_N"/>
</dbReference>
<feature type="domain" description="Peptidase M13 N-terminal" evidence="9">
    <location>
        <begin position="100"/>
        <end position="476"/>
    </location>
</feature>
<evidence type="ECO:0000256" key="7">
    <source>
        <dbReference type="ARBA" id="ARBA00023049"/>
    </source>
</evidence>
<comment type="caution">
    <text evidence="10">The sequence shown here is derived from an EMBL/GenBank/DDBJ whole genome shotgun (WGS) entry which is preliminary data.</text>
</comment>
<dbReference type="InterPro" id="IPR000718">
    <property type="entry name" value="Peptidase_M13"/>
</dbReference>
<dbReference type="Gene3D" id="1.10.1380.10">
    <property type="entry name" value="Neutral endopeptidase , domain2"/>
    <property type="match status" value="1"/>
</dbReference>
<evidence type="ECO:0000259" key="9">
    <source>
        <dbReference type="Pfam" id="PF05649"/>
    </source>
</evidence>
<evidence type="ECO:0000256" key="1">
    <source>
        <dbReference type="ARBA" id="ARBA00001947"/>
    </source>
</evidence>
<dbReference type="Pfam" id="PF05649">
    <property type="entry name" value="Peptidase_M13_N"/>
    <property type="match status" value="1"/>
</dbReference>
<keyword evidence="3" id="KW-0645">Protease</keyword>
<evidence type="ECO:0000259" key="8">
    <source>
        <dbReference type="Pfam" id="PF01431"/>
    </source>
</evidence>
<dbReference type="InterPro" id="IPR018497">
    <property type="entry name" value="Peptidase_M13_C"/>
</dbReference>
<accession>A0ABS7TCD4</accession>
<reference evidence="10" key="1">
    <citation type="submission" date="2021-09" db="EMBL/GenBank/DDBJ databases">
        <authorList>
            <person name="Wu T."/>
            <person name="Guo S.Z."/>
        </authorList>
    </citation>
    <scope>NUCLEOTIDE SEQUENCE</scope>
    <source>
        <strain evidence="10">RSS-23</strain>
    </source>
</reference>
<gene>
    <name evidence="10" type="ORF">K7B09_04120</name>
</gene>
<comment type="similarity">
    <text evidence="2">Belongs to the peptidase M13 family.</text>
</comment>
<organism evidence="10 11">
    <name type="scientific">Thermomonas beijingensis</name>
    <dbReference type="NCBI Taxonomy" id="2872701"/>
    <lineage>
        <taxon>Bacteria</taxon>
        <taxon>Pseudomonadati</taxon>
        <taxon>Pseudomonadota</taxon>
        <taxon>Gammaproteobacteria</taxon>
        <taxon>Lysobacterales</taxon>
        <taxon>Lysobacteraceae</taxon>
        <taxon>Thermomonas</taxon>
    </lineage>
</organism>
<evidence type="ECO:0000256" key="2">
    <source>
        <dbReference type="ARBA" id="ARBA00007357"/>
    </source>
</evidence>
<dbReference type="CDD" id="cd08662">
    <property type="entry name" value="M13"/>
    <property type="match status" value="1"/>
</dbReference>
<name>A0ABS7TCD4_9GAMM</name>
<dbReference type="InterPro" id="IPR042089">
    <property type="entry name" value="Peptidase_M13_dom_2"/>
</dbReference>
<keyword evidence="6" id="KW-0862">Zinc</keyword>
<evidence type="ECO:0000313" key="10">
    <source>
        <dbReference type="EMBL" id="MBZ4185509.1"/>
    </source>
</evidence>
<dbReference type="PRINTS" id="PR00786">
    <property type="entry name" value="NEPRILYSIN"/>
</dbReference>
<protein>
    <submittedName>
        <fullName evidence="10">Peptidase</fullName>
    </submittedName>
</protein>
<dbReference type="SUPFAM" id="SSF55486">
    <property type="entry name" value="Metalloproteases ('zincins'), catalytic domain"/>
    <property type="match status" value="1"/>
</dbReference>
<dbReference type="Pfam" id="PF01431">
    <property type="entry name" value="Peptidase_M13"/>
    <property type="match status" value="1"/>
</dbReference>
<evidence type="ECO:0000256" key="6">
    <source>
        <dbReference type="ARBA" id="ARBA00022833"/>
    </source>
</evidence>
<dbReference type="PANTHER" id="PTHR11733:SF167">
    <property type="entry name" value="FI17812P1-RELATED"/>
    <property type="match status" value="1"/>
</dbReference>
<sequence>MTSGTRRAQPQCLQCTQRVPSAVSLVSILTGAIAVNAPKTLLLSLSIAAALSACQKPADKPASANVPVKPEAVPYTLDEAKLPPVNRFLPADLDTSKSACTDFSGYVNGKWLAANTIPGDRSSWGAFEMLDERSQGVQRQLAEQAAAKTNTSGVDKLIGDFWASGMDAAKINAQGLTPLKPQLDAIAGLDSQAKIADYLRASAAKGENILFGFGPEADFKDSTMNIAYAAQGGLGLPDRGYYFDKDKADKLAAYQAHVAKVLALSGVPAADAATQAKDVVAFETRLAKVSKSSEEMSRDVSLFYNPISPADADKLTPNFPWTKFFESQGVAVPKMFSLAIPAFHQEVSKMLADVPAAQWQSYLRFHTIDSAAPYLSDDFANERFDFYGKTLRGQKEMKERGKRVLGTIEEEAGEAMGQLYVKVAFPAESKARMEQLVKHLSDALKVRIEHLTWMSDATKKKALDKWASFTPKIGYPDKWRSWEGLATQRDSYIGNVLAANAFNYQWAMGKIGKPVDKTEWGMSPQTVNAYYNPSQNEIVFPAAILQPPFFDPKADDATNFGGIGAVIGHEMTHGYDDQGSRFGPTGNFENWWTSEDAKGFGGRTDKLIAQFSGYLAGPGQHVNGKLTLGENIADLGGINTAYDAMLKATEGKPDPKTDGLTRDQRFFLNWGTVWRRNFTPQELNVRLTTDPHAPANFRAIGAPSNMPAFAQAFGCKAGDPMMRSGDQQVVIW</sequence>
<dbReference type="Proteomes" id="UP001430290">
    <property type="component" value="Unassembled WGS sequence"/>
</dbReference>
<proteinExistence type="inferred from homology"/>
<comment type="cofactor">
    <cofactor evidence="1">
        <name>Zn(2+)</name>
        <dbReference type="ChEBI" id="CHEBI:29105"/>
    </cofactor>
</comment>
<keyword evidence="7" id="KW-0482">Metalloprotease</keyword>
<evidence type="ECO:0000313" key="11">
    <source>
        <dbReference type="Proteomes" id="UP001430290"/>
    </source>
</evidence>
<dbReference type="PROSITE" id="PS51885">
    <property type="entry name" value="NEPRILYSIN"/>
    <property type="match status" value="1"/>
</dbReference>
<evidence type="ECO:0000256" key="3">
    <source>
        <dbReference type="ARBA" id="ARBA00022670"/>
    </source>
</evidence>
<evidence type="ECO:0000256" key="5">
    <source>
        <dbReference type="ARBA" id="ARBA00022801"/>
    </source>
</evidence>
<dbReference type="InterPro" id="IPR024079">
    <property type="entry name" value="MetalloPept_cat_dom_sf"/>
</dbReference>